<dbReference type="InterPro" id="IPR039428">
    <property type="entry name" value="NUOK/Mnh_C1-like"/>
</dbReference>
<keyword evidence="4 8" id="KW-0812">Transmembrane</keyword>
<evidence type="ECO:0000256" key="5">
    <source>
        <dbReference type="ARBA" id="ARBA00022989"/>
    </source>
</evidence>
<dbReference type="AlphaFoldDB" id="A0AAJ1U4J2"/>
<dbReference type="Gene3D" id="1.10.287.3510">
    <property type="match status" value="1"/>
</dbReference>
<dbReference type="InterPro" id="IPR050601">
    <property type="entry name" value="CPA3_antiporter_subunitC"/>
</dbReference>
<feature type="region of interest" description="Disordered" evidence="7">
    <location>
        <begin position="125"/>
        <end position="144"/>
    </location>
</feature>
<keyword evidence="5 8" id="KW-1133">Transmembrane helix</keyword>
<dbReference type="Proteomes" id="UP001239215">
    <property type="component" value="Unassembled WGS sequence"/>
</dbReference>
<dbReference type="Pfam" id="PF00420">
    <property type="entry name" value="Oxidored_q2"/>
    <property type="match status" value="1"/>
</dbReference>
<evidence type="ECO:0000313" key="10">
    <source>
        <dbReference type="Proteomes" id="UP001239215"/>
    </source>
</evidence>
<comment type="caution">
    <text evidence="9">The sequence shown here is derived from an EMBL/GenBank/DDBJ whole genome shotgun (WGS) entry which is preliminary data.</text>
</comment>
<proteinExistence type="inferred from homology"/>
<evidence type="ECO:0000256" key="8">
    <source>
        <dbReference type="SAM" id="Phobius"/>
    </source>
</evidence>
<evidence type="ECO:0000313" key="9">
    <source>
        <dbReference type="EMBL" id="MDQ1105765.1"/>
    </source>
</evidence>
<protein>
    <submittedName>
        <fullName evidence="9">Multicomponent Na+:H+ antiporter subunit C</fullName>
    </submittedName>
</protein>
<name>A0AAJ1U4J2_9ACTN</name>
<accession>A0AAJ1U4J2</accession>
<feature type="transmembrane region" description="Helical" evidence="8">
    <location>
        <begin position="70"/>
        <end position="91"/>
    </location>
</feature>
<keyword evidence="6 8" id="KW-0472">Membrane</keyword>
<dbReference type="PANTHER" id="PTHR34583">
    <property type="entry name" value="ANTIPORTER SUBUNIT MNHC2-RELATED"/>
    <property type="match status" value="1"/>
</dbReference>
<sequence>MQVNLTLLVVVAALMGAGVYLLLERSLTRVLVGLVLISNGVNVMFLVASGRAGTSPIVGSSDPEGMADPLPQALVLTAIVITLGTVAFLLAMAHRSWQLNGNDDVQDDVEDSAIRKLAIDDATSDSYDLSTKGQHEDDPVEEGA</sequence>
<evidence type="ECO:0000256" key="2">
    <source>
        <dbReference type="ARBA" id="ARBA00010388"/>
    </source>
</evidence>
<comment type="similarity">
    <text evidence="2">Belongs to the CPA3 antiporters (TC 2.A.63) subunit C family.</text>
</comment>
<evidence type="ECO:0000256" key="4">
    <source>
        <dbReference type="ARBA" id="ARBA00022692"/>
    </source>
</evidence>
<dbReference type="GO" id="GO:0005886">
    <property type="term" value="C:plasma membrane"/>
    <property type="evidence" value="ECO:0007669"/>
    <property type="project" value="UniProtKB-SubCell"/>
</dbReference>
<feature type="transmembrane region" description="Helical" evidence="8">
    <location>
        <begin position="6"/>
        <end position="23"/>
    </location>
</feature>
<gene>
    <name evidence="9" type="ORF">QE405_003049</name>
</gene>
<evidence type="ECO:0000256" key="6">
    <source>
        <dbReference type="ARBA" id="ARBA00023136"/>
    </source>
</evidence>
<dbReference type="RefSeq" id="WP_307202307.1">
    <property type="nucleotide sequence ID" value="NZ_JAUTAN010000001.1"/>
</dbReference>
<evidence type="ECO:0000256" key="3">
    <source>
        <dbReference type="ARBA" id="ARBA00022475"/>
    </source>
</evidence>
<evidence type="ECO:0000256" key="7">
    <source>
        <dbReference type="SAM" id="MobiDB-lite"/>
    </source>
</evidence>
<evidence type="ECO:0000256" key="1">
    <source>
        <dbReference type="ARBA" id="ARBA00004651"/>
    </source>
</evidence>
<reference evidence="9" key="1">
    <citation type="submission" date="2023-07" db="EMBL/GenBank/DDBJ databases">
        <title>Functional and genomic diversity of the sorghum phyllosphere microbiome.</title>
        <authorList>
            <person name="Shade A."/>
        </authorList>
    </citation>
    <scope>NUCLEOTIDE SEQUENCE</scope>
    <source>
        <strain evidence="9">SORGH_AS_1067</strain>
    </source>
</reference>
<feature type="transmembrane region" description="Helical" evidence="8">
    <location>
        <begin position="30"/>
        <end position="50"/>
    </location>
</feature>
<dbReference type="EMBL" id="JAUTAN010000001">
    <property type="protein sequence ID" value="MDQ1105765.1"/>
    <property type="molecule type" value="Genomic_DNA"/>
</dbReference>
<dbReference type="NCBIfam" id="NF005929">
    <property type="entry name" value="PRK07946.1"/>
    <property type="match status" value="1"/>
</dbReference>
<organism evidence="9 10">
    <name type="scientific">Nocardioides zeae</name>
    <dbReference type="NCBI Taxonomy" id="1457234"/>
    <lineage>
        <taxon>Bacteria</taxon>
        <taxon>Bacillati</taxon>
        <taxon>Actinomycetota</taxon>
        <taxon>Actinomycetes</taxon>
        <taxon>Propionibacteriales</taxon>
        <taxon>Nocardioidaceae</taxon>
        <taxon>Nocardioides</taxon>
    </lineage>
</organism>
<keyword evidence="3" id="KW-1003">Cell membrane</keyword>
<dbReference type="PANTHER" id="PTHR34583:SF2">
    <property type="entry name" value="ANTIPORTER SUBUNIT MNHC2-RELATED"/>
    <property type="match status" value="1"/>
</dbReference>
<comment type="subcellular location">
    <subcellularLocation>
        <location evidence="1">Cell membrane</location>
        <topology evidence="1">Multi-pass membrane protein</topology>
    </subcellularLocation>
</comment>